<sequence length="85" mass="9545">MIVLASLKTVLLATANRSPISDKDTCFPQITQCHQDSFLNYYQRCITSLAPLDRVVRSDCVDKDPICALHHPVQPNETNLDKEST</sequence>
<keyword evidence="3" id="KW-1185">Reference proteome</keyword>
<evidence type="ECO:0000313" key="2">
    <source>
        <dbReference type="EMBL" id="CAL1672857.1"/>
    </source>
</evidence>
<dbReference type="Proteomes" id="UP001497644">
    <property type="component" value="Unassembled WGS sequence"/>
</dbReference>
<evidence type="ECO:0000313" key="3">
    <source>
        <dbReference type="Proteomes" id="UP001497644"/>
    </source>
</evidence>
<dbReference type="EMBL" id="CAXIPU020001050">
    <property type="protein sequence ID" value="CAL1672857.1"/>
    <property type="molecule type" value="Genomic_DNA"/>
</dbReference>
<evidence type="ECO:0000256" key="1">
    <source>
        <dbReference type="SAM" id="SignalP"/>
    </source>
</evidence>
<comment type="caution">
    <text evidence="2">The sequence shown here is derived from an EMBL/GenBank/DDBJ whole genome shotgun (WGS) entry which is preliminary data.</text>
</comment>
<feature type="signal peptide" evidence="1">
    <location>
        <begin position="1"/>
        <end position="15"/>
    </location>
</feature>
<reference evidence="2" key="1">
    <citation type="submission" date="2024-04" db="EMBL/GenBank/DDBJ databases">
        <authorList>
            <consortium name="Molecular Ecology Group"/>
        </authorList>
    </citation>
    <scope>NUCLEOTIDE SEQUENCE</scope>
</reference>
<accession>A0AAV2MZ11</accession>
<protein>
    <submittedName>
        <fullName evidence="2">Uncharacterized protein</fullName>
    </submittedName>
</protein>
<gene>
    <name evidence="2" type="ORF">LPLAT_LOCUS12844</name>
</gene>
<name>A0AAV2MZ11_9HYME</name>
<proteinExistence type="predicted"/>
<feature type="chain" id="PRO_5044010681" evidence="1">
    <location>
        <begin position="16"/>
        <end position="85"/>
    </location>
</feature>
<keyword evidence="1" id="KW-0732">Signal</keyword>
<dbReference type="AlphaFoldDB" id="A0AAV2MZ11"/>
<organism evidence="2 3">
    <name type="scientific">Lasius platythorax</name>
    <dbReference type="NCBI Taxonomy" id="488582"/>
    <lineage>
        <taxon>Eukaryota</taxon>
        <taxon>Metazoa</taxon>
        <taxon>Ecdysozoa</taxon>
        <taxon>Arthropoda</taxon>
        <taxon>Hexapoda</taxon>
        <taxon>Insecta</taxon>
        <taxon>Pterygota</taxon>
        <taxon>Neoptera</taxon>
        <taxon>Endopterygota</taxon>
        <taxon>Hymenoptera</taxon>
        <taxon>Apocrita</taxon>
        <taxon>Aculeata</taxon>
        <taxon>Formicoidea</taxon>
        <taxon>Formicidae</taxon>
        <taxon>Formicinae</taxon>
        <taxon>Lasius</taxon>
        <taxon>Lasius</taxon>
    </lineage>
</organism>